<dbReference type="PANTHER" id="PTHR43584">
    <property type="entry name" value="NUCLEOTIDYL TRANSFERASE"/>
    <property type="match status" value="1"/>
</dbReference>
<feature type="binding site" evidence="17">
    <location>
        <position position="421"/>
    </location>
    <ligand>
        <name>acetyl-CoA</name>
        <dbReference type="ChEBI" id="CHEBI:57288"/>
    </ligand>
</feature>
<keyword evidence="9 17" id="KW-0133">Cell shape</keyword>
<gene>
    <name evidence="17 20" type="primary">glmU</name>
    <name evidence="20" type="ORF">LACPI_2056</name>
</gene>
<feature type="region of interest" description="Pyrophosphorylase" evidence="17">
    <location>
        <begin position="1"/>
        <end position="228"/>
    </location>
</feature>
<comment type="pathway">
    <text evidence="2 17">Nucleotide-sugar biosynthesis; UDP-N-acetyl-alpha-D-glucosamine biosynthesis; UDP-N-acetyl-alpha-D-glucosamine from N-acetyl-alpha-D-glucosamine 1-phosphate: step 1/1.</text>
</comment>
<reference evidence="21" key="1">
    <citation type="submission" date="2015-01" db="EMBL/GenBank/DDBJ databases">
        <authorList>
            <person name="Andreevskaya M."/>
        </authorList>
    </citation>
    <scope>NUCLEOTIDE SEQUENCE [LARGE SCALE GENOMIC DNA]</scope>
    <source>
        <strain evidence="21">MKFS47</strain>
    </source>
</reference>
<keyword evidence="5 17" id="KW-0548">Nucleotidyltransferase</keyword>
<dbReference type="UniPathway" id="UPA00973"/>
<dbReference type="GO" id="GO:0009245">
    <property type="term" value="P:lipid A biosynthetic process"/>
    <property type="evidence" value="ECO:0007669"/>
    <property type="project" value="UniProtKB-UniRule"/>
</dbReference>
<dbReference type="NCBIfam" id="TIGR01173">
    <property type="entry name" value="glmU"/>
    <property type="match status" value="1"/>
</dbReference>
<feature type="binding site" evidence="17">
    <location>
        <position position="139"/>
    </location>
    <ligand>
        <name>UDP-N-acetyl-alpha-D-glucosamine</name>
        <dbReference type="ChEBI" id="CHEBI:57705"/>
    </ligand>
</feature>
<keyword evidence="4 17" id="KW-0808">Transferase</keyword>
<dbReference type="GO" id="GO:0009252">
    <property type="term" value="P:peptidoglycan biosynthetic process"/>
    <property type="evidence" value="ECO:0007669"/>
    <property type="project" value="UniProtKB-UniRule"/>
</dbReference>
<dbReference type="RefSeq" id="WP_047916251.1">
    <property type="nucleotide sequence ID" value="NZ_LN774769.1"/>
</dbReference>
<keyword evidence="12 17" id="KW-0012">Acyltransferase</keyword>
<keyword evidence="8 17" id="KW-0460">Magnesium</keyword>
<keyword evidence="10 17" id="KW-0573">Peptidoglycan synthesis</keyword>
<feature type="binding site" evidence="17">
    <location>
        <position position="72"/>
    </location>
    <ligand>
        <name>UDP-N-acetyl-alpha-D-glucosamine</name>
        <dbReference type="ChEBI" id="CHEBI:57705"/>
    </ligand>
</feature>
<keyword evidence="6 17" id="KW-0479">Metal-binding</keyword>
<protein>
    <recommendedName>
        <fullName evidence="17">Bifunctional protein GlmU</fullName>
    </recommendedName>
    <domain>
        <recommendedName>
            <fullName evidence="17">UDP-N-acetylglucosamine pyrophosphorylase</fullName>
            <ecNumber evidence="17">2.7.7.23</ecNumber>
        </recommendedName>
        <alternativeName>
            <fullName evidence="17">N-acetylglucosamine-1-phosphate uridyltransferase</fullName>
        </alternativeName>
    </domain>
    <domain>
        <recommendedName>
            <fullName evidence="17">Glucosamine-1-phosphate N-acetyltransferase</fullName>
            <ecNumber evidence="17">2.3.1.157</ecNumber>
        </recommendedName>
    </domain>
</protein>
<evidence type="ECO:0000256" key="9">
    <source>
        <dbReference type="ARBA" id="ARBA00022960"/>
    </source>
</evidence>
<evidence type="ECO:0000256" key="3">
    <source>
        <dbReference type="ARBA" id="ARBA00022490"/>
    </source>
</evidence>
<evidence type="ECO:0000259" key="19">
    <source>
        <dbReference type="Pfam" id="PF25087"/>
    </source>
</evidence>
<dbReference type="SUPFAM" id="SSF51161">
    <property type="entry name" value="Trimeric LpxA-like enzymes"/>
    <property type="match status" value="1"/>
</dbReference>
<feature type="region of interest" description="N-acetyltransferase" evidence="17">
    <location>
        <begin position="250"/>
        <end position="457"/>
    </location>
</feature>
<name>A0A0D6DZP8_9LACT</name>
<feature type="binding site" evidence="17">
    <location>
        <position position="153"/>
    </location>
    <ligand>
        <name>UDP-N-acetyl-alpha-D-glucosamine</name>
        <dbReference type="ChEBI" id="CHEBI:57705"/>
    </ligand>
</feature>
<comment type="pathway">
    <text evidence="1 17">Nucleotide-sugar biosynthesis; UDP-N-acetyl-alpha-D-glucosamine biosynthesis; N-acetyl-alpha-D-glucosamine 1-phosphate from alpha-D-glucosamine 6-phosphate (route II): step 2/2.</text>
</comment>
<evidence type="ECO:0000256" key="2">
    <source>
        <dbReference type="ARBA" id="ARBA00005208"/>
    </source>
</evidence>
<evidence type="ECO:0000313" key="21">
    <source>
        <dbReference type="Proteomes" id="UP000033166"/>
    </source>
</evidence>
<comment type="cofactor">
    <cofactor evidence="17">
        <name>Mg(2+)</name>
        <dbReference type="ChEBI" id="CHEBI:18420"/>
    </cofactor>
    <text evidence="17">Binds 1 Mg(2+) ion per subunit.</text>
</comment>
<dbReference type="NCBIfam" id="NF010934">
    <property type="entry name" value="PRK14354.1"/>
    <property type="match status" value="1"/>
</dbReference>
<dbReference type="GO" id="GO:0006048">
    <property type="term" value="P:UDP-N-acetylglucosamine biosynthetic process"/>
    <property type="evidence" value="ECO:0007669"/>
    <property type="project" value="UniProtKB-UniPathway"/>
</dbReference>
<feature type="binding site" evidence="17">
    <location>
        <begin position="8"/>
        <end position="11"/>
    </location>
    <ligand>
        <name>UDP-N-acetyl-alpha-D-glucosamine</name>
        <dbReference type="ChEBI" id="CHEBI:57705"/>
    </ligand>
</feature>
<dbReference type="KEGG" id="lpk:LACPI_2056"/>
<evidence type="ECO:0000256" key="13">
    <source>
        <dbReference type="ARBA" id="ARBA00023316"/>
    </source>
</evidence>
<evidence type="ECO:0000256" key="17">
    <source>
        <dbReference type="HAMAP-Rule" id="MF_01631"/>
    </source>
</evidence>
<feature type="binding site" evidence="17">
    <location>
        <position position="168"/>
    </location>
    <ligand>
        <name>UDP-N-acetyl-alpha-D-glucosamine</name>
        <dbReference type="ChEBI" id="CHEBI:57705"/>
    </ligand>
</feature>
<feature type="region of interest" description="Linker" evidence="17">
    <location>
        <begin position="229"/>
        <end position="249"/>
    </location>
</feature>
<dbReference type="Pfam" id="PF00483">
    <property type="entry name" value="NTP_transferase"/>
    <property type="match status" value="1"/>
</dbReference>
<dbReference type="AlphaFoldDB" id="A0A0D6DZP8"/>
<feature type="active site" description="Proton acceptor" evidence="17">
    <location>
        <position position="361"/>
    </location>
</feature>
<dbReference type="InterPro" id="IPR005882">
    <property type="entry name" value="Bifunctional_GlmU"/>
</dbReference>
<dbReference type="EC" id="2.3.1.157" evidence="17"/>
<feature type="binding site" evidence="17">
    <location>
        <begin position="384"/>
        <end position="385"/>
    </location>
    <ligand>
        <name>acetyl-CoA</name>
        <dbReference type="ChEBI" id="CHEBI:57288"/>
    </ligand>
</feature>
<dbReference type="UniPathway" id="UPA00113">
    <property type="reaction ID" value="UER00532"/>
</dbReference>
<dbReference type="InterPro" id="IPR038009">
    <property type="entry name" value="GlmU_C_LbH"/>
</dbReference>
<dbReference type="Proteomes" id="UP000033166">
    <property type="component" value="Chromosome I"/>
</dbReference>
<dbReference type="HOGENOM" id="CLU_029499_15_2_9"/>
<dbReference type="GO" id="GO:0000287">
    <property type="term" value="F:magnesium ion binding"/>
    <property type="evidence" value="ECO:0007669"/>
    <property type="project" value="UniProtKB-UniRule"/>
</dbReference>
<keyword evidence="11 17" id="KW-0511">Multifunctional enzyme</keyword>
<evidence type="ECO:0000313" key="20">
    <source>
        <dbReference type="EMBL" id="CEN29256.1"/>
    </source>
</evidence>
<sequence length="457" mass="49614">MNQYAIILAAGKGTRMKSDLPKVLHQVTGKPMVNHVLSATRAINPEKTIVIVGHGATEVLGVLPEYIGYVKQEEQLGTGHAVKIAESLLKDLKGTTLVIAGDTPLIRPESLVDLFEYHQSENATATILTAIAEDPTGYGRIIREEGHVAKIVEQKDANDFEKSVQEINTGTYVFDNQALFDALSNITTDNAQGEYYLTDVIEILKRNDEKVGAFVLDDFEESIGVNDRIALSQAEKIMRQRINHQHMVNGVTLIDPETTYIDSDVEIGYDTIIEPNVVITGKTVIGRDVRITSGSRIEDATLAHHTEIRNSTVEYSVLKEGANVGPYAHLRPSTVLHEDVHVGNFVEVKASSLGVGTKAGHLTYIGNATVGDGVNFGAGTITVNYDGKNKFNTEIEDYAFIGSNSTLIAPLSIGKNAITTAGSVITTDVLQDDVAFGRARQTNKSGRAKNLPSYHED</sequence>
<dbReference type="GO" id="GO:0016020">
    <property type="term" value="C:membrane"/>
    <property type="evidence" value="ECO:0007669"/>
    <property type="project" value="GOC"/>
</dbReference>
<dbReference type="InterPro" id="IPR005835">
    <property type="entry name" value="NTP_transferase_dom"/>
</dbReference>
<evidence type="ECO:0000256" key="15">
    <source>
        <dbReference type="ARBA" id="ARBA00048493"/>
    </source>
</evidence>
<dbReference type="EC" id="2.7.7.23" evidence="17"/>
<evidence type="ECO:0000256" key="5">
    <source>
        <dbReference type="ARBA" id="ARBA00022695"/>
    </source>
</evidence>
<feature type="domain" description="Nucleotidyl transferase" evidence="18">
    <location>
        <begin position="5"/>
        <end position="218"/>
    </location>
</feature>
<evidence type="ECO:0000256" key="7">
    <source>
        <dbReference type="ARBA" id="ARBA00022737"/>
    </source>
</evidence>
<dbReference type="InterPro" id="IPR056729">
    <property type="entry name" value="GMPPB_C"/>
</dbReference>
<comment type="catalytic activity">
    <reaction evidence="15 17">
        <text>N-acetyl-alpha-D-glucosamine 1-phosphate + UTP + H(+) = UDP-N-acetyl-alpha-D-glucosamine + diphosphate</text>
        <dbReference type="Rhea" id="RHEA:13509"/>
        <dbReference type="ChEBI" id="CHEBI:15378"/>
        <dbReference type="ChEBI" id="CHEBI:33019"/>
        <dbReference type="ChEBI" id="CHEBI:46398"/>
        <dbReference type="ChEBI" id="CHEBI:57705"/>
        <dbReference type="ChEBI" id="CHEBI:57776"/>
        <dbReference type="EC" id="2.7.7.23"/>
    </reaction>
</comment>
<evidence type="ECO:0000256" key="11">
    <source>
        <dbReference type="ARBA" id="ARBA00023268"/>
    </source>
</evidence>
<feature type="binding site" evidence="17">
    <location>
        <position position="102"/>
    </location>
    <ligand>
        <name>Mg(2+)</name>
        <dbReference type="ChEBI" id="CHEBI:18420"/>
    </ligand>
</feature>
<dbReference type="EMBL" id="LN774769">
    <property type="protein sequence ID" value="CEN29256.1"/>
    <property type="molecule type" value="Genomic_DNA"/>
</dbReference>
<comment type="pathway">
    <text evidence="17">Bacterial outer membrane biogenesis; LPS lipid A biosynthesis.</text>
</comment>
<dbReference type="GO" id="GO:0003977">
    <property type="term" value="F:UDP-N-acetylglucosamine diphosphorylase activity"/>
    <property type="evidence" value="ECO:0007669"/>
    <property type="project" value="UniProtKB-UniRule"/>
</dbReference>
<proteinExistence type="inferred from homology"/>
<feature type="binding site" evidence="17">
    <location>
        <position position="226"/>
    </location>
    <ligand>
        <name>UDP-N-acetyl-alpha-D-glucosamine</name>
        <dbReference type="ChEBI" id="CHEBI:57705"/>
    </ligand>
</feature>
<evidence type="ECO:0000256" key="12">
    <source>
        <dbReference type="ARBA" id="ARBA00023315"/>
    </source>
</evidence>
<comment type="caution">
    <text evidence="17">Lacks conserved residue(s) required for the propagation of feature annotation.</text>
</comment>
<comment type="catalytic activity">
    <reaction evidence="14 17">
        <text>alpha-D-glucosamine 1-phosphate + acetyl-CoA = N-acetyl-alpha-D-glucosamine 1-phosphate + CoA + H(+)</text>
        <dbReference type="Rhea" id="RHEA:13725"/>
        <dbReference type="ChEBI" id="CHEBI:15378"/>
        <dbReference type="ChEBI" id="CHEBI:57287"/>
        <dbReference type="ChEBI" id="CHEBI:57288"/>
        <dbReference type="ChEBI" id="CHEBI:57776"/>
        <dbReference type="ChEBI" id="CHEBI:58516"/>
        <dbReference type="EC" id="2.3.1.157"/>
    </reaction>
</comment>
<comment type="function">
    <text evidence="16 17">Catalyzes the last two sequential reactions in the de novo biosynthetic pathway for UDP-N-acetylglucosamine (UDP-GlcNAc). The C-terminal domain catalyzes the transfer of acetyl group from acetyl coenzyme A to glucosamine-1-phosphate (GlcN-1-P) to produce N-acetylglucosamine-1-phosphate (GlcNAc-1-P), which is converted into UDP-GlcNAc by the transfer of uridine 5-monophosphate (from uridine 5-triphosphate), a reaction catalyzed by the N-terminal domain.</text>
</comment>
<feature type="binding site" evidence="17">
    <location>
        <position position="364"/>
    </location>
    <ligand>
        <name>UDP-N-acetyl-alpha-D-glucosamine</name>
        <dbReference type="ChEBI" id="CHEBI:57705"/>
    </ligand>
</feature>
<feature type="binding site" evidence="17">
    <location>
        <begin position="77"/>
        <end position="78"/>
    </location>
    <ligand>
        <name>UDP-N-acetyl-alpha-D-glucosamine</name>
        <dbReference type="ChEBI" id="CHEBI:57705"/>
    </ligand>
</feature>
<feature type="binding site" evidence="17">
    <location>
        <position position="438"/>
    </location>
    <ligand>
        <name>acetyl-CoA</name>
        <dbReference type="ChEBI" id="CHEBI:57288"/>
    </ligand>
</feature>
<evidence type="ECO:0000256" key="16">
    <source>
        <dbReference type="ARBA" id="ARBA00049628"/>
    </source>
</evidence>
<evidence type="ECO:0000256" key="6">
    <source>
        <dbReference type="ARBA" id="ARBA00022723"/>
    </source>
</evidence>
<dbReference type="CDD" id="cd03353">
    <property type="entry name" value="LbH_GlmU_C"/>
    <property type="match status" value="1"/>
</dbReference>
<dbReference type="GO" id="GO:0000902">
    <property type="term" value="P:cell morphogenesis"/>
    <property type="evidence" value="ECO:0007669"/>
    <property type="project" value="UniProtKB-UniRule"/>
</dbReference>
<dbReference type="HAMAP" id="MF_01631">
    <property type="entry name" value="GlmU"/>
    <property type="match status" value="1"/>
</dbReference>
<keyword evidence="3 17" id="KW-0963">Cytoplasm</keyword>
<keyword evidence="13 17" id="KW-0961">Cell wall biogenesis/degradation</keyword>
<feature type="binding site" evidence="17">
    <location>
        <position position="375"/>
    </location>
    <ligand>
        <name>UDP-N-acetyl-alpha-D-glucosamine</name>
        <dbReference type="ChEBI" id="CHEBI:57705"/>
    </ligand>
</feature>
<evidence type="ECO:0000256" key="1">
    <source>
        <dbReference type="ARBA" id="ARBA00005166"/>
    </source>
</evidence>
<evidence type="ECO:0000256" key="4">
    <source>
        <dbReference type="ARBA" id="ARBA00022679"/>
    </source>
</evidence>
<dbReference type="PANTHER" id="PTHR43584:SF3">
    <property type="entry name" value="BIFUNCTIONAL PROTEIN GLMU"/>
    <property type="match status" value="1"/>
</dbReference>
<feature type="binding site" evidence="17">
    <location>
        <position position="349"/>
    </location>
    <ligand>
        <name>UDP-N-acetyl-alpha-D-glucosamine</name>
        <dbReference type="ChEBI" id="CHEBI:57705"/>
    </ligand>
</feature>
<feature type="binding site" evidence="17">
    <location>
        <position position="226"/>
    </location>
    <ligand>
        <name>Mg(2+)</name>
        <dbReference type="ChEBI" id="CHEBI:18420"/>
    </ligand>
</feature>
<dbReference type="GO" id="GO:0005737">
    <property type="term" value="C:cytoplasm"/>
    <property type="evidence" value="ECO:0007669"/>
    <property type="project" value="UniProtKB-SubCell"/>
</dbReference>
<dbReference type="Gene3D" id="3.90.550.10">
    <property type="entry name" value="Spore Coat Polysaccharide Biosynthesis Protein SpsA, Chain A"/>
    <property type="match status" value="1"/>
</dbReference>
<evidence type="ECO:0000256" key="8">
    <source>
        <dbReference type="ARBA" id="ARBA00022842"/>
    </source>
</evidence>
<feature type="binding site" evidence="17">
    <location>
        <position position="331"/>
    </location>
    <ligand>
        <name>UDP-N-acetyl-alpha-D-glucosamine</name>
        <dbReference type="ChEBI" id="CHEBI:57705"/>
    </ligand>
</feature>
<comment type="subunit">
    <text evidence="17">Homotrimer.</text>
</comment>
<dbReference type="GO" id="GO:0071555">
    <property type="term" value="P:cell wall organization"/>
    <property type="evidence" value="ECO:0007669"/>
    <property type="project" value="UniProtKB-KW"/>
</dbReference>
<organism evidence="20 21">
    <name type="scientific">Pseudolactococcus piscium MKFS47</name>
    <dbReference type="NCBI Taxonomy" id="297352"/>
    <lineage>
        <taxon>Bacteria</taxon>
        <taxon>Bacillati</taxon>
        <taxon>Bacillota</taxon>
        <taxon>Bacilli</taxon>
        <taxon>Lactobacillales</taxon>
        <taxon>Streptococcaceae</taxon>
        <taxon>Pseudolactococcus</taxon>
    </lineage>
</organism>
<comment type="subcellular location">
    <subcellularLocation>
        <location evidence="17">Cytoplasm</location>
    </subcellularLocation>
</comment>
<dbReference type="InterPro" id="IPR011004">
    <property type="entry name" value="Trimer_LpxA-like_sf"/>
</dbReference>
<comment type="similarity">
    <text evidence="17">In the C-terminal section; belongs to the transferase hexapeptide repeat family.</text>
</comment>
<evidence type="ECO:0000259" key="18">
    <source>
        <dbReference type="Pfam" id="PF00483"/>
    </source>
</evidence>
<dbReference type="GO" id="GO:0008360">
    <property type="term" value="P:regulation of cell shape"/>
    <property type="evidence" value="ECO:0007669"/>
    <property type="project" value="UniProtKB-KW"/>
</dbReference>
<dbReference type="InterPro" id="IPR050065">
    <property type="entry name" value="GlmU-like"/>
</dbReference>
<dbReference type="CDD" id="cd02540">
    <property type="entry name" value="GT2_GlmU_N_bac"/>
    <property type="match status" value="1"/>
</dbReference>
<keyword evidence="7 17" id="KW-0677">Repeat</keyword>
<dbReference type="STRING" id="1364.LP2241_50417"/>
<dbReference type="GO" id="GO:0019134">
    <property type="term" value="F:glucosamine-1-phosphate N-acetyltransferase activity"/>
    <property type="evidence" value="ECO:0007669"/>
    <property type="project" value="UniProtKB-UniRule"/>
</dbReference>
<evidence type="ECO:0000256" key="14">
    <source>
        <dbReference type="ARBA" id="ARBA00048247"/>
    </source>
</evidence>
<dbReference type="Pfam" id="PF25087">
    <property type="entry name" value="GMPPB_C"/>
    <property type="match status" value="1"/>
</dbReference>
<dbReference type="InterPro" id="IPR029044">
    <property type="entry name" value="Nucleotide-diphossugar_trans"/>
</dbReference>
<feature type="binding site" evidence="17">
    <location>
        <position position="378"/>
    </location>
    <ligand>
        <name>acetyl-CoA</name>
        <dbReference type="ChEBI" id="CHEBI:57288"/>
    </ligand>
</feature>
<dbReference type="SUPFAM" id="SSF53448">
    <property type="entry name" value="Nucleotide-diphospho-sugar transferases"/>
    <property type="match status" value="1"/>
</dbReference>
<evidence type="ECO:0000256" key="10">
    <source>
        <dbReference type="ARBA" id="ARBA00022984"/>
    </source>
</evidence>
<comment type="similarity">
    <text evidence="17">In the N-terminal section; belongs to the N-acetylglucosamine-1-phosphate uridyltransferase family.</text>
</comment>
<feature type="binding site" evidence="17">
    <location>
        <position position="22"/>
    </location>
    <ligand>
        <name>UDP-N-acetyl-alpha-D-glucosamine</name>
        <dbReference type="ChEBI" id="CHEBI:57705"/>
    </ligand>
</feature>
<feature type="binding site" evidence="17">
    <location>
        <position position="403"/>
    </location>
    <ligand>
        <name>acetyl-CoA</name>
        <dbReference type="ChEBI" id="CHEBI:57288"/>
    </ligand>
</feature>
<dbReference type="Gene3D" id="2.160.10.10">
    <property type="entry name" value="Hexapeptide repeat proteins"/>
    <property type="match status" value="1"/>
</dbReference>
<accession>A0A0D6DZP8</accession>
<feature type="domain" description="Mannose-1-phosphate guanyltransferase C-terminal" evidence="19">
    <location>
        <begin position="259"/>
        <end position="349"/>
    </location>
</feature>